<dbReference type="GO" id="GO:0032259">
    <property type="term" value="P:methylation"/>
    <property type="evidence" value="ECO:0007669"/>
    <property type="project" value="UniProtKB-KW"/>
</dbReference>
<organism evidence="4 5">
    <name type="scientific">Callorhinchus milii</name>
    <name type="common">Ghost shark</name>
    <dbReference type="NCBI Taxonomy" id="7868"/>
    <lineage>
        <taxon>Eukaryota</taxon>
        <taxon>Metazoa</taxon>
        <taxon>Chordata</taxon>
        <taxon>Craniata</taxon>
        <taxon>Vertebrata</taxon>
        <taxon>Chondrichthyes</taxon>
        <taxon>Holocephali</taxon>
        <taxon>Chimaeriformes</taxon>
        <taxon>Callorhinchidae</taxon>
        <taxon>Callorhinchus</taxon>
    </lineage>
</organism>
<proteinExistence type="predicted"/>
<dbReference type="PANTHER" id="PTHR14614">
    <property type="entry name" value="HEPATOCELLULAR CARCINOMA-ASSOCIATED ANTIGEN"/>
    <property type="match status" value="1"/>
</dbReference>
<dbReference type="GeneTree" id="ENSGT00940000157135"/>
<dbReference type="PANTHER" id="PTHR14614:SF44">
    <property type="entry name" value="PROTEIN N-LYSINE METHYLTRANSFERASE METTL21D"/>
    <property type="match status" value="1"/>
</dbReference>
<keyword evidence="5" id="KW-1185">Reference proteome</keyword>
<dbReference type="GO" id="GO:0005829">
    <property type="term" value="C:cytosol"/>
    <property type="evidence" value="ECO:0007669"/>
    <property type="project" value="TreeGrafter"/>
</dbReference>
<dbReference type="Proteomes" id="UP000314986">
    <property type="component" value="Unassembled WGS sequence"/>
</dbReference>
<dbReference type="InterPro" id="IPR029063">
    <property type="entry name" value="SAM-dependent_MTases_sf"/>
</dbReference>
<reference evidence="5" key="1">
    <citation type="journal article" date="2006" name="Science">
        <title>Ancient noncoding elements conserved in the human genome.</title>
        <authorList>
            <person name="Venkatesh B."/>
            <person name="Kirkness E.F."/>
            <person name="Loh Y.H."/>
            <person name="Halpern A.L."/>
            <person name="Lee A.P."/>
            <person name="Johnson J."/>
            <person name="Dandona N."/>
            <person name="Viswanathan L.D."/>
            <person name="Tay A."/>
            <person name="Venter J.C."/>
            <person name="Strausberg R.L."/>
            <person name="Brenner S."/>
        </authorList>
    </citation>
    <scope>NUCLEOTIDE SEQUENCE [LARGE SCALE GENOMIC DNA]</scope>
</reference>
<keyword evidence="1" id="KW-0808">Transferase</keyword>
<dbReference type="Gene3D" id="3.40.50.150">
    <property type="entry name" value="Vaccinia Virus protein VP39"/>
    <property type="match status" value="1"/>
</dbReference>
<reference evidence="4" key="4">
    <citation type="submission" date="2025-08" db="UniProtKB">
        <authorList>
            <consortium name="Ensembl"/>
        </authorList>
    </citation>
    <scope>IDENTIFICATION</scope>
</reference>
<evidence type="ECO:0000313" key="5">
    <source>
        <dbReference type="Proteomes" id="UP000314986"/>
    </source>
</evidence>
<reference evidence="4" key="5">
    <citation type="submission" date="2025-09" db="UniProtKB">
        <authorList>
            <consortium name="Ensembl"/>
        </authorList>
    </citation>
    <scope>IDENTIFICATION</scope>
</reference>
<feature type="compositionally biased region" description="Gly residues" evidence="3">
    <location>
        <begin position="34"/>
        <end position="48"/>
    </location>
</feature>
<feature type="compositionally biased region" description="Low complexity" evidence="3">
    <location>
        <begin position="14"/>
        <end position="24"/>
    </location>
</feature>
<evidence type="ECO:0000256" key="3">
    <source>
        <dbReference type="SAM" id="MobiDB-lite"/>
    </source>
</evidence>
<evidence type="ECO:0000313" key="4">
    <source>
        <dbReference type="Ensembl" id="ENSCMIP00000030519.1"/>
    </source>
</evidence>
<sequence length="243" mass="26981">WAVPGDGGRGRGAVGLFRAAAGAEGRPRAPHPPAGGGRGGLGGLGRGAGARPLPGERSLPRGRPEPLGRETGAGARLRHRRCGPHGRRSGVKRPRPHRQFIHSNSKAHVTVTDLEELQDLLNMNINENRHLVSGSIQAKVLKWGEIVHDILPDPDYILVADCIYYEQSLEPLLKTMKELSGDKTVIICCYEKRTMGNNPKIEQCFFELLQCDFMIEEIPLDMHDEEYRSEDIHILHIQRKGHH</sequence>
<keyword evidence="1" id="KW-0489">Methyltransferase</keyword>
<dbReference type="Ensembl" id="ENSCMIT00000030987.1">
    <property type="protein sequence ID" value="ENSCMIP00000030519.1"/>
    <property type="gene ID" value="ENSCMIG00000013127.1"/>
</dbReference>
<dbReference type="InterPro" id="IPR019410">
    <property type="entry name" value="Methyltransf_16"/>
</dbReference>
<reference evidence="5" key="3">
    <citation type="journal article" date="2014" name="Nature">
        <title>Elephant shark genome provides unique insights into gnathostome evolution.</title>
        <authorList>
            <consortium name="International Elephant Shark Genome Sequencing Consortium"/>
            <person name="Venkatesh B."/>
            <person name="Lee A.P."/>
            <person name="Ravi V."/>
            <person name="Maurya A.K."/>
            <person name="Lian M.M."/>
            <person name="Swann J.B."/>
            <person name="Ohta Y."/>
            <person name="Flajnik M.F."/>
            <person name="Sutoh Y."/>
            <person name="Kasahara M."/>
            <person name="Hoon S."/>
            <person name="Gangu V."/>
            <person name="Roy S.W."/>
            <person name="Irimia M."/>
            <person name="Korzh V."/>
            <person name="Kondrychyn I."/>
            <person name="Lim Z.W."/>
            <person name="Tay B.H."/>
            <person name="Tohari S."/>
            <person name="Kong K.W."/>
            <person name="Ho S."/>
            <person name="Lorente-Galdos B."/>
            <person name="Quilez J."/>
            <person name="Marques-Bonet T."/>
            <person name="Raney B.J."/>
            <person name="Ingham P.W."/>
            <person name="Tay A."/>
            <person name="Hillier L.W."/>
            <person name="Minx P."/>
            <person name="Boehm T."/>
            <person name="Wilson R.K."/>
            <person name="Brenner S."/>
            <person name="Warren W.C."/>
        </authorList>
    </citation>
    <scope>NUCLEOTIDE SEQUENCE [LARGE SCALE GENOMIC DNA]</scope>
</reference>
<dbReference type="GO" id="GO:0008168">
    <property type="term" value="F:methyltransferase activity"/>
    <property type="evidence" value="ECO:0007669"/>
    <property type="project" value="UniProtKB-KW"/>
</dbReference>
<reference evidence="5" key="2">
    <citation type="journal article" date="2007" name="PLoS Biol.">
        <title>Survey sequencing and comparative analysis of the elephant shark (Callorhinchus milii) genome.</title>
        <authorList>
            <person name="Venkatesh B."/>
            <person name="Kirkness E.F."/>
            <person name="Loh Y.H."/>
            <person name="Halpern A.L."/>
            <person name="Lee A.P."/>
            <person name="Johnson J."/>
            <person name="Dandona N."/>
            <person name="Viswanathan L.D."/>
            <person name="Tay A."/>
            <person name="Venter J.C."/>
            <person name="Strausberg R.L."/>
            <person name="Brenner S."/>
        </authorList>
    </citation>
    <scope>NUCLEOTIDE SEQUENCE [LARGE SCALE GENOMIC DNA]</scope>
</reference>
<dbReference type="Pfam" id="PF10294">
    <property type="entry name" value="Methyltransf_16"/>
    <property type="match status" value="1"/>
</dbReference>
<dbReference type="STRING" id="7868.ENSCMIP00000030519"/>
<evidence type="ECO:0000256" key="1">
    <source>
        <dbReference type="ARBA" id="ARBA00022603"/>
    </source>
</evidence>
<protein>
    <submittedName>
        <fullName evidence="4">Valosin containing protein lysine (K) methyltransferase</fullName>
    </submittedName>
</protein>
<dbReference type="AlphaFoldDB" id="A0A4W3IJN6"/>
<feature type="compositionally biased region" description="Gly residues" evidence="3">
    <location>
        <begin position="1"/>
        <end position="13"/>
    </location>
</feature>
<accession>A0A4W3IJN6</accession>
<feature type="region of interest" description="Disordered" evidence="3">
    <location>
        <begin position="1"/>
        <end position="95"/>
    </location>
</feature>
<feature type="compositionally biased region" description="Basic and acidic residues" evidence="3">
    <location>
        <begin position="58"/>
        <end position="68"/>
    </location>
</feature>
<dbReference type="GO" id="GO:0032991">
    <property type="term" value="C:protein-containing complex"/>
    <property type="evidence" value="ECO:0007669"/>
    <property type="project" value="TreeGrafter"/>
</dbReference>
<gene>
    <name evidence="4" type="primary">vcpkmt</name>
</gene>
<feature type="compositionally biased region" description="Basic residues" evidence="3">
    <location>
        <begin position="76"/>
        <end position="95"/>
    </location>
</feature>
<evidence type="ECO:0000256" key="2">
    <source>
        <dbReference type="ARBA" id="ARBA00022691"/>
    </source>
</evidence>
<name>A0A4W3IJN6_CALMI</name>
<keyword evidence="2" id="KW-0949">S-adenosyl-L-methionine</keyword>
<dbReference type="InParanoid" id="A0A4W3IJN6"/>